<dbReference type="InterPro" id="IPR022861">
    <property type="entry name" value="Gln_tRNA_ligase_bac"/>
</dbReference>
<dbReference type="Gene3D" id="3.40.50.620">
    <property type="entry name" value="HUPs"/>
    <property type="match status" value="1"/>
</dbReference>
<dbReference type="SUPFAM" id="SSF50715">
    <property type="entry name" value="Ribosomal protein L25-like"/>
    <property type="match status" value="1"/>
</dbReference>
<comment type="catalytic activity">
    <reaction evidence="8 9">
        <text>tRNA(Gln) + L-glutamine + ATP = L-glutaminyl-tRNA(Gln) + AMP + diphosphate</text>
        <dbReference type="Rhea" id="RHEA:20121"/>
        <dbReference type="Rhea" id="RHEA-COMP:9662"/>
        <dbReference type="Rhea" id="RHEA-COMP:9681"/>
        <dbReference type="ChEBI" id="CHEBI:30616"/>
        <dbReference type="ChEBI" id="CHEBI:33019"/>
        <dbReference type="ChEBI" id="CHEBI:58359"/>
        <dbReference type="ChEBI" id="CHEBI:78442"/>
        <dbReference type="ChEBI" id="CHEBI:78521"/>
        <dbReference type="ChEBI" id="CHEBI:456215"/>
        <dbReference type="EC" id="6.1.1.18"/>
    </reaction>
</comment>
<evidence type="ECO:0000259" key="11">
    <source>
        <dbReference type="Pfam" id="PF00749"/>
    </source>
</evidence>
<evidence type="ECO:0000256" key="4">
    <source>
        <dbReference type="ARBA" id="ARBA00022741"/>
    </source>
</evidence>
<dbReference type="OrthoDB" id="9801560at2"/>
<dbReference type="AlphaFoldDB" id="A0A378XCU8"/>
<keyword evidence="17" id="KW-1185">Reference proteome</keyword>
<dbReference type="PRINTS" id="PR00987">
    <property type="entry name" value="TRNASYNTHGLU"/>
</dbReference>
<feature type="binding site" evidence="9">
    <location>
        <position position="91"/>
    </location>
    <ligand>
        <name>L-glutamine</name>
        <dbReference type="ChEBI" id="CHEBI:58359"/>
    </ligand>
</feature>
<dbReference type="SUPFAM" id="SSF52374">
    <property type="entry name" value="Nucleotidylyl transferase"/>
    <property type="match status" value="1"/>
</dbReference>
<feature type="binding site" evidence="9">
    <location>
        <begin position="59"/>
        <end position="61"/>
    </location>
    <ligand>
        <name>ATP</name>
        <dbReference type="ChEBI" id="CHEBI:30616"/>
    </ligand>
</feature>
<dbReference type="EMBL" id="UGSB01000001">
    <property type="protein sequence ID" value="SUA52430.1"/>
    <property type="molecule type" value="Genomic_DNA"/>
</dbReference>
<evidence type="ECO:0000256" key="9">
    <source>
        <dbReference type="HAMAP-Rule" id="MF_00126"/>
    </source>
</evidence>
<dbReference type="GO" id="GO:0005829">
    <property type="term" value="C:cytosol"/>
    <property type="evidence" value="ECO:0007669"/>
    <property type="project" value="TreeGrafter"/>
</dbReference>
<dbReference type="Proteomes" id="UP000594903">
    <property type="component" value="Chromosome"/>
</dbReference>
<dbReference type="InterPro" id="IPR001412">
    <property type="entry name" value="aa-tRNA-synth_I_CS"/>
</dbReference>
<dbReference type="HAMAP" id="MF_00126">
    <property type="entry name" value="Gln_tRNA_synth"/>
    <property type="match status" value="1"/>
</dbReference>
<reference evidence="15 16" key="1">
    <citation type="submission" date="2018-06" db="EMBL/GenBank/DDBJ databases">
        <authorList>
            <consortium name="Pathogen Informatics"/>
            <person name="Doyle S."/>
        </authorList>
    </citation>
    <scope>NUCLEOTIDE SEQUENCE [LARGE SCALE GENOMIC DNA]</scope>
    <source>
        <strain evidence="15 16">NCTC11997</strain>
    </source>
</reference>
<dbReference type="NCBIfam" id="NF011291">
    <property type="entry name" value="PRK14703.1"/>
    <property type="match status" value="1"/>
</dbReference>
<organism evidence="15 16">
    <name type="scientific">Oligella ureolytica</name>
    <dbReference type="NCBI Taxonomy" id="90244"/>
    <lineage>
        <taxon>Bacteria</taxon>
        <taxon>Pseudomonadati</taxon>
        <taxon>Pseudomonadota</taxon>
        <taxon>Betaproteobacteria</taxon>
        <taxon>Burkholderiales</taxon>
        <taxon>Alcaligenaceae</taxon>
        <taxon>Oligella</taxon>
    </lineage>
</organism>
<gene>
    <name evidence="9 15" type="primary">glnS</name>
    <name evidence="14" type="ORF">I6G29_03635</name>
    <name evidence="15" type="ORF">NCTC11997_00778</name>
</gene>
<evidence type="ECO:0000256" key="3">
    <source>
        <dbReference type="ARBA" id="ARBA00022598"/>
    </source>
</evidence>
<comment type="subunit">
    <text evidence="9">Monomer.</text>
</comment>
<keyword evidence="2 9" id="KW-0963">Cytoplasm</keyword>
<dbReference type="Pfam" id="PF03950">
    <property type="entry name" value="tRNA-synt_1c_C"/>
    <property type="match status" value="1"/>
</dbReference>
<dbReference type="EMBL" id="CP065725">
    <property type="protein sequence ID" value="QPT40679.1"/>
    <property type="molecule type" value="Genomic_DNA"/>
</dbReference>
<dbReference type="PANTHER" id="PTHR43097:SF5">
    <property type="entry name" value="GLUTAMATE--TRNA LIGASE"/>
    <property type="match status" value="1"/>
</dbReference>
<keyword evidence="4 9" id="KW-0547">Nucleotide-binding</keyword>
<dbReference type="InterPro" id="IPR011035">
    <property type="entry name" value="Ribosomal_bL25/Gln-tRNA_synth"/>
</dbReference>
<feature type="domain" description="Glutamyl/glutaminyl-tRNA synthetase class Ib anti-codon binding" evidence="12">
    <location>
        <begin position="374"/>
        <end position="472"/>
    </location>
</feature>
<dbReference type="InterPro" id="IPR050132">
    <property type="entry name" value="Gln/Glu-tRNA_Ligase"/>
</dbReference>
<sequence length="585" mass="67764">MSASNSDVPVSNFLRTIIEKDLSANKFQNKRWAGKPGPLSMQQDAPKDLARIRTRFPPEPNGFLHIGHAKSICLNFGLARDYAGQCHLRFDDTNPEKEEQAYVDSIIDTVKWLGFDWNYGDSEHLYYASDYFQYFYEFALALIESGDAYVDEQTQEEIRENRGTLTTPGVDSPWRNRPVEESLKLFIEMRDGKHPNGSLCLRAKVDMASPNINMRDPVIYRIRHEAHHRTGSDWPIYPMYTYAHPLEDALEMITHSICTLEFEDQRPFYDWVIDKLIALGHLPKHRPHQYEFARLNLNHVVTSKRKLKKLVDENLVSGWDDPRMPTIMGLRRRGYTPESIRLFCERIGVSKADSRIDYNILEQALRDDLDPKVDRSVAVLDPLKLIITNYPEGQSELCRAPKHPHNPEQGTREFLFSRELWIEREDFMEDPPKKYFRLFPGNLVRLKYGYIVKCTGFKKDENGQILEVYAEYLPDTKSGTPGANSVKVKGNITWISIEHAQAVEVKLYDRLFTVENPDAGDQDFLELLNPNSVKTVQAFIEPGTEITPGARWQFERLGYFYVDVDPQDTSKMVINRSTTLRDNWV</sequence>
<evidence type="ECO:0000259" key="12">
    <source>
        <dbReference type="Pfam" id="PF03950"/>
    </source>
</evidence>
<evidence type="ECO:0000256" key="7">
    <source>
        <dbReference type="ARBA" id="ARBA00023146"/>
    </source>
</evidence>
<dbReference type="Proteomes" id="UP000254603">
    <property type="component" value="Unassembled WGS sequence"/>
</dbReference>
<feature type="binding site" evidence="9">
    <location>
        <position position="240"/>
    </location>
    <ligand>
        <name>L-glutamine</name>
        <dbReference type="ChEBI" id="CHEBI:58359"/>
    </ligand>
</feature>
<proteinExistence type="inferred from homology"/>
<keyword evidence="6 9" id="KW-0648">Protein biosynthesis</keyword>
<feature type="short sequence motif" description="'KMSKS' region" evidence="9">
    <location>
        <begin position="301"/>
        <end position="305"/>
    </location>
</feature>
<dbReference type="EC" id="6.1.1.18" evidence="9"/>
<evidence type="ECO:0000313" key="15">
    <source>
        <dbReference type="EMBL" id="SUA52430.1"/>
    </source>
</evidence>
<reference evidence="14 17" key="2">
    <citation type="submission" date="2020-12" db="EMBL/GenBank/DDBJ databases">
        <title>FDA dAtabase for Regulatory Grade micrObial Sequences (FDA-ARGOS): Supporting development and validation of Infectious Disease Dx tests.</title>
        <authorList>
            <person name="Sproer C."/>
            <person name="Gronow S."/>
            <person name="Severitt S."/>
            <person name="Schroder I."/>
            <person name="Tallon L."/>
            <person name="Sadzewicz L."/>
            <person name="Zhao X."/>
            <person name="Boylan J."/>
            <person name="Ott S."/>
            <person name="Bowen H."/>
            <person name="Vavikolanu K."/>
            <person name="Mehta A."/>
            <person name="Aluvathingal J."/>
            <person name="Nadendla S."/>
            <person name="Lowell S."/>
            <person name="Myers T."/>
            <person name="Yan Y."/>
            <person name="Sichtig H."/>
        </authorList>
    </citation>
    <scope>NUCLEOTIDE SEQUENCE [LARGE SCALE GENOMIC DNA]</scope>
    <source>
        <strain evidence="14 17">FDAARGOS_872</strain>
    </source>
</reference>
<dbReference type="InterPro" id="IPR020059">
    <property type="entry name" value="Glu/Gln-tRNA-synth_Ib_codon-bd"/>
</dbReference>
<keyword evidence="7 9" id="KW-0030">Aminoacyl-tRNA synthetase</keyword>
<evidence type="ECO:0000256" key="1">
    <source>
        <dbReference type="ARBA" id="ARBA00005594"/>
    </source>
</evidence>
<dbReference type="InterPro" id="IPR014729">
    <property type="entry name" value="Rossmann-like_a/b/a_fold"/>
</dbReference>
<dbReference type="GO" id="GO:0004819">
    <property type="term" value="F:glutamine-tRNA ligase activity"/>
    <property type="evidence" value="ECO:0007669"/>
    <property type="project" value="UniProtKB-UniRule"/>
</dbReference>
<dbReference type="Pfam" id="PF20974">
    <property type="entry name" value="tRNA-synt_1c_C2"/>
    <property type="match status" value="1"/>
</dbReference>
<dbReference type="Pfam" id="PF00749">
    <property type="entry name" value="tRNA-synt_1c"/>
    <property type="match status" value="1"/>
</dbReference>
<feature type="domain" description="tRNA synthetases class I (E and Q) anti-codon binding" evidence="13">
    <location>
        <begin position="492"/>
        <end position="563"/>
    </location>
</feature>
<evidence type="ECO:0000256" key="5">
    <source>
        <dbReference type="ARBA" id="ARBA00022840"/>
    </source>
</evidence>
<dbReference type="InterPro" id="IPR004514">
    <property type="entry name" value="Gln-tRNA-synth"/>
</dbReference>
<evidence type="ECO:0000256" key="10">
    <source>
        <dbReference type="RuleBase" id="RU363037"/>
    </source>
</evidence>
<dbReference type="PANTHER" id="PTHR43097">
    <property type="entry name" value="GLUTAMINE-TRNA LIGASE"/>
    <property type="match status" value="1"/>
</dbReference>
<comment type="caution">
    <text evidence="9">Lacks conserved residue(s) required for the propagation of feature annotation.</text>
</comment>
<evidence type="ECO:0000256" key="8">
    <source>
        <dbReference type="ARBA" id="ARBA00048270"/>
    </source>
</evidence>
<dbReference type="NCBIfam" id="TIGR00440">
    <property type="entry name" value="glnS"/>
    <property type="match status" value="1"/>
</dbReference>
<comment type="subcellular location">
    <subcellularLocation>
        <location evidence="9">Cytoplasm</location>
    </subcellularLocation>
</comment>
<dbReference type="GO" id="GO:0006424">
    <property type="term" value="P:glutamyl-tRNA aminoacylation"/>
    <property type="evidence" value="ECO:0007669"/>
    <property type="project" value="UniProtKB-UniRule"/>
</dbReference>
<comment type="similarity">
    <text evidence="1 9 10">Belongs to the class-I aminoacyl-tRNA synthetase family.</text>
</comment>
<evidence type="ECO:0000313" key="17">
    <source>
        <dbReference type="Proteomes" id="UP000594903"/>
    </source>
</evidence>
<dbReference type="FunFam" id="3.40.50.620:FF:000037">
    <property type="entry name" value="Glutamine--tRNA ligase cytoplasmic"/>
    <property type="match status" value="1"/>
</dbReference>
<name>A0A378XCU8_9BURK</name>
<accession>A0A378XCU8</accession>
<evidence type="ECO:0000256" key="2">
    <source>
        <dbReference type="ARBA" id="ARBA00022490"/>
    </source>
</evidence>
<evidence type="ECO:0000256" key="6">
    <source>
        <dbReference type="ARBA" id="ARBA00022917"/>
    </source>
</evidence>
<dbReference type="GO" id="GO:0006425">
    <property type="term" value="P:glutaminyl-tRNA aminoacylation"/>
    <property type="evidence" value="ECO:0007669"/>
    <property type="project" value="UniProtKB-UniRule"/>
</dbReference>
<dbReference type="PROSITE" id="PS00178">
    <property type="entry name" value="AA_TRNA_LIGASE_I"/>
    <property type="match status" value="1"/>
</dbReference>
<keyword evidence="3 9" id="KW-0436">Ligase</keyword>
<dbReference type="InterPro" id="IPR020058">
    <property type="entry name" value="Glu/Gln-tRNA-synth_Ib_cat-dom"/>
</dbReference>
<feature type="binding site" evidence="9">
    <location>
        <begin position="294"/>
        <end position="295"/>
    </location>
    <ligand>
        <name>ATP</name>
        <dbReference type="ChEBI" id="CHEBI:30616"/>
    </ligand>
</feature>
<evidence type="ECO:0000259" key="13">
    <source>
        <dbReference type="Pfam" id="PF20974"/>
    </source>
</evidence>
<dbReference type="InterPro" id="IPR020056">
    <property type="entry name" value="Rbsml_bL25/Gln-tRNA_synth_N"/>
</dbReference>
<dbReference type="InterPro" id="IPR049437">
    <property type="entry name" value="tRNA-synt_1c_C2"/>
</dbReference>
<protein>
    <recommendedName>
        <fullName evidence="9">Glutamine--tRNA ligase</fullName>
        <ecNumber evidence="9">6.1.1.18</ecNumber>
    </recommendedName>
    <alternativeName>
        <fullName evidence="9">Glutaminyl-tRNA synthetase</fullName>
        <shortName evidence="9">GlnRS</shortName>
    </alternativeName>
</protein>
<dbReference type="RefSeq" id="WP_018573249.1">
    <property type="nucleotide sequence ID" value="NZ_CP065725.1"/>
</dbReference>
<dbReference type="GO" id="GO:0005524">
    <property type="term" value="F:ATP binding"/>
    <property type="evidence" value="ECO:0007669"/>
    <property type="project" value="UniProtKB-UniRule"/>
</dbReference>
<dbReference type="STRING" id="1122619.GCA_000373745_00064"/>
<evidence type="ECO:0000313" key="16">
    <source>
        <dbReference type="Proteomes" id="UP000254603"/>
    </source>
</evidence>
<dbReference type="InterPro" id="IPR000924">
    <property type="entry name" value="Glu/Gln-tRNA-synth"/>
</dbReference>
<feature type="binding site" evidence="9">
    <location>
        <begin position="65"/>
        <end position="71"/>
    </location>
    <ligand>
        <name>ATP</name>
        <dbReference type="ChEBI" id="CHEBI:30616"/>
    </ligand>
</feature>
<feature type="short sequence motif" description="'HIGH' region" evidence="9">
    <location>
        <begin position="58"/>
        <end position="68"/>
    </location>
</feature>
<dbReference type="Gene3D" id="2.40.240.10">
    <property type="entry name" value="Ribosomal Protein L25, Chain P"/>
    <property type="match status" value="2"/>
</dbReference>
<feature type="domain" description="Glutamyl/glutaminyl-tRNA synthetase class Ib catalytic" evidence="11">
    <location>
        <begin position="52"/>
        <end position="370"/>
    </location>
</feature>
<feature type="binding site" evidence="9">
    <location>
        <position position="259"/>
    </location>
    <ligand>
        <name>ATP</name>
        <dbReference type="ChEBI" id="CHEBI:30616"/>
    </ligand>
</feature>
<evidence type="ECO:0000313" key="14">
    <source>
        <dbReference type="EMBL" id="QPT40679.1"/>
    </source>
</evidence>
<keyword evidence="5 9" id="KW-0067">ATP-binding</keyword>